<dbReference type="Gene3D" id="1.25.40.20">
    <property type="entry name" value="Ankyrin repeat-containing domain"/>
    <property type="match status" value="1"/>
</dbReference>
<feature type="domain" description="VPS9" evidence="4">
    <location>
        <begin position="337"/>
        <end position="502"/>
    </location>
</feature>
<protein>
    <recommendedName>
        <fullName evidence="4">VPS9 domain-containing protein</fullName>
    </recommendedName>
</protein>
<feature type="compositionally biased region" description="Polar residues" evidence="3">
    <location>
        <begin position="235"/>
        <end position="246"/>
    </location>
</feature>
<feature type="region of interest" description="Disordered" evidence="3">
    <location>
        <begin position="164"/>
        <end position="186"/>
    </location>
</feature>
<dbReference type="SUPFAM" id="SSF109993">
    <property type="entry name" value="VPS9 domain"/>
    <property type="match status" value="1"/>
</dbReference>
<dbReference type="InterPro" id="IPR003123">
    <property type="entry name" value="VPS9"/>
</dbReference>
<dbReference type="InterPro" id="IPR036871">
    <property type="entry name" value="PX_dom_sf"/>
</dbReference>
<proteinExistence type="inferred from homology"/>
<dbReference type="Gene3D" id="3.30.1520.10">
    <property type="entry name" value="Phox-like domain"/>
    <property type="match status" value="1"/>
</dbReference>
<comment type="similarity">
    <text evidence="1">Belongs to the UPF0507 family.</text>
</comment>
<feature type="coiled-coil region" evidence="2">
    <location>
        <begin position="1214"/>
        <end position="1242"/>
    </location>
</feature>
<feature type="compositionally biased region" description="Low complexity" evidence="3">
    <location>
        <begin position="247"/>
        <end position="259"/>
    </location>
</feature>
<keyword evidence="2" id="KW-0175">Coiled coil</keyword>
<dbReference type="SUPFAM" id="SSF64268">
    <property type="entry name" value="PX domain"/>
    <property type="match status" value="1"/>
</dbReference>
<dbReference type="EMBL" id="ML991795">
    <property type="protein sequence ID" value="KAF2234924.1"/>
    <property type="molecule type" value="Genomic_DNA"/>
</dbReference>
<dbReference type="Proteomes" id="UP000800092">
    <property type="component" value="Unassembled WGS sequence"/>
</dbReference>
<evidence type="ECO:0000256" key="3">
    <source>
        <dbReference type="SAM" id="MobiDB-lite"/>
    </source>
</evidence>
<organism evidence="5 6">
    <name type="scientific">Viridothelium virens</name>
    <name type="common">Speckled blister lichen</name>
    <name type="synonym">Trypethelium virens</name>
    <dbReference type="NCBI Taxonomy" id="1048519"/>
    <lineage>
        <taxon>Eukaryota</taxon>
        <taxon>Fungi</taxon>
        <taxon>Dikarya</taxon>
        <taxon>Ascomycota</taxon>
        <taxon>Pezizomycotina</taxon>
        <taxon>Dothideomycetes</taxon>
        <taxon>Dothideomycetes incertae sedis</taxon>
        <taxon>Trypetheliales</taxon>
        <taxon>Trypetheliaceae</taxon>
        <taxon>Viridothelium</taxon>
    </lineage>
</organism>
<evidence type="ECO:0000313" key="6">
    <source>
        <dbReference type="Proteomes" id="UP000800092"/>
    </source>
</evidence>
<feature type="region of interest" description="Disordered" evidence="3">
    <location>
        <begin position="224"/>
        <end position="263"/>
    </location>
</feature>
<dbReference type="PANTHER" id="PTHR24170:SF1">
    <property type="entry name" value="DOMAIN PROTEIN, PUTATIVE (AFU_ORTHOLOGUE AFUA_1G09870)-RELATED"/>
    <property type="match status" value="1"/>
</dbReference>
<dbReference type="GO" id="GO:0005770">
    <property type="term" value="C:late endosome"/>
    <property type="evidence" value="ECO:0007669"/>
    <property type="project" value="TreeGrafter"/>
</dbReference>
<accession>A0A6A6H9W1</accession>
<dbReference type="GO" id="GO:0005085">
    <property type="term" value="F:guanyl-nucleotide exchange factor activity"/>
    <property type="evidence" value="ECO:0007669"/>
    <property type="project" value="TreeGrafter"/>
</dbReference>
<reference evidence="5" key="1">
    <citation type="journal article" date="2020" name="Stud. Mycol.">
        <title>101 Dothideomycetes genomes: a test case for predicting lifestyles and emergence of pathogens.</title>
        <authorList>
            <person name="Haridas S."/>
            <person name="Albert R."/>
            <person name="Binder M."/>
            <person name="Bloem J."/>
            <person name="Labutti K."/>
            <person name="Salamov A."/>
            <person name="Andreopoulos B."/>
            <person name="Baker S."/>
            <person name="Barry K."/>
            <person name="Bills G."/>
            <person name="Bluhm B."/>
            <person name="Cannon C."/>
            <person name="Castanera R."/>
            <person name="Culley D."/>
            <person name="Daum C."/>
            <person name="Ezra D."/>
            <person name="Gonzalez J."/>
            <person name="Henrissat B."/>
            <person name="Kuo A."/>
            <person name="Liang C."/>
            <person name="Lipzen A."/>
            <person name="Lutzoni F."/>
            <person name="Magnuson J."/>
            <person name="Mondo S."/>
            <person name="Nolan M."/>
            <person name="Ohm R."/>
            <person name="Pangilinan J."/>
            <person name="Park H.-J."/>
            <person name="Ramirez L."/>
            <person name="Alfaro M."/>
            <person name="Sun H."/>
            <person name="Tritt A."/>
            <person name="Yoshinaga Y."/>
            <person name="Zwiers L.-H."/>
            <person name="Turgeon B."/>
            <person name="Goodwin S."/>
            <person name="Spatafora J."/>
            <person name="Crous P."/>
            <person name="Grigoriev I."/>
        </authorList>
    </citation>
    <scope>NUCLEOTIDE SEQUENCE</scope>
    <source>
        <strain evidence="5">Tuck. ex Michener</strain>
    </source>
</reference>
<dbReference type="GO" id="GO:0035091">
    <property type="term" value="F:phosphatidylinositol binding"/>
    <property type="evidence" value="ECO:0007669"/>
    <property type="project" value="InterPro"/>
</dbReference>
<dbReference type="Pfam" id="PF02204">
    <property type="entry name" value="VPS9"/>
    <property type="match status" value="1"/>
</dbReference>
<dbReference type="GO" id="GO:0000149">
    <property type="term" value="F:SNARE binding"/>
    <property type="evidence" value="ECO:0007669"/>
    <property type="project" value="TreeGrafter"/>
</dbReference>
<evidence type="ECO:0000256" key="1">
    <source>
        <dbReference type="ARBA" id="ARBA00007428"/>
    </source>
</evidence>
<evidence type="ECO:0000256" key="2">
    <source>
        <dbReference type="SAM" id="Coils"/>
    </source>
</evidence>
<dbReference type="InterPro" id="IPR051248">
    <property type="entry name" value="UPF0507/Ank_repeat_27"/>
</dbReference>
<dbReference type="InterPro" id="IPR037191">
    <property type="entry name" value="VPS9_dom_sf"/>
</dbReference>
<dbReference type="GO" id="GO:0005886">
    <property type="term" value="C:plasma membrane"/>
    <property type="evidence" value="ECO:0007669"/>
    <property type="project" value="TreeGrafter"/>
</dbReference>
<dbReference type="GO" id="GO:0097422">
    <property type="term" value="C:tubular endosome"/>
    <property type="evidence" value="ECO:0007669"/>
    <property type="project" value="TreeGrafter"/>
</dbReference>
<evidence type="ECO:0000259" key="4">
    <source>
        <dbReference type="PROSITE" id="PS51205"/>
    </source>
</evidence>
<feature type="region of interest" description="Disordered" evidence="3">
    <location>
        <begin position="564"/>
        <end position="624"/>
    </location>
</feature>
<dbReference type="SUPFAM" id="SSF48403">
    <property type="entry name" value="Ankyrin repeat"/>
    <property type="match status" value="1"/>
</dbReference>
<dbReference type="GO" id="GO:0005769">
    <property type="term" value="C:early endosome"/>
    <property type="evidence" value="ECO:0007669"/>
    <property type="project" value="TreeGrafter"/>
</dbReference>
<dbReference type="Pfam" id="PF13857">
    <property type="entry name" value="Ank_5"/>
    <property type="match status" value="1"/>
</dbReference>
<dbReference type="GO" id="GO:0045022">
    <property type="term" value="P:early endosome to late endosome transport"/>
    <property type="evidence" value="ECO:0007669"/>
    <property type="project" value="TreeGrafter"/>
</dbReference>
<dbReference type="PROSITE" id="PS51205">
    <property type="entry name" value="VPS9"/>
    <property type="match status" value="1"/>
</dbReference>
<feature type="compositionally biased region" description="Low complexity" evidence="3">
    <location>
        <begin position="168"/>
        <end position="180"/>
    </location>
</feature>
<feature type="compositionally biased region" description="Polar residues" evidence="3">
    <location>
        <begin position="583"/>
        <end position="592"/>
    </location>
</feature>
<dbReference type="InterPro" id="IPR036770">
    <property type="entry name" value="Ankyrin_rpt-contain_sf"/>
</dbReference>
<dbReference type="Gene3D" id="1.20.1050.80">
    <property type="entry name" value="VPS9 domain"/>
    <property type="match status" value="1"/>
</dbReference>
<dbReference type="OrthoDB" id="7464126at2759"/>
<sequence>MQPLNPFLRSFFKSVLPSQCLPSQHHVLLAPTTEVLLYGRDRETQAHYSDLCNSEEFLASHVLRVPGGLAPTTTVRENGQQRENKNKAKQYSTVNGRTVVVKDTFVYSNKGFRNLNQAQLLYDIVFWPDVPDAQQWVVYYITRPLVGVFESTAITAATLASPRALPIDDGTTSTEPTSDTESPRKKDIKSFADLLNNFPMIARQMQPGLERLFKEFGAEFEKPLPPIPSKPASIRSRTSIGSTQDGTSLTKTLSNSSTLRPPSSIVLDDEEDALRRALETAVTAAIDLFQMVDKQQLSLLGATTDLTGPLVERMIERYVTEQVHDTILFPRICSVRKEKDTELDSKIRQAMDIDISQVGIPIEGGQQGKQALALRLRKAGDVFRKMGVAGSPQEMMDILLSTQKAVTVPETTPNHGNHGPLETHSPRTEKPAANLTVNADTLVSMLLIVVIRSSVRRLQARLSYMRHFIFIDDIESGEMGYALSTFEAVISYLAKNSAGLRKASKQNKRLWQATKSGDVKTLKSIFQPSMALDNDSAIIEDPGGIEGLGASAYKAQESTVNGLNDGVDGTYHQYNRPEVPLTNGESSQQASLSHIFPFQRPPTPPPDEDKPKAKKRVSMASRHASISSAYSSGAYSSRSRSLISDFPEMELEGDISVETLSKTQGPQNSESVLMMATESGQVESLRFLLSLSEIYTSDFVLEDTDSEGTTLLSAAVQYGNQKSIEVILDFILNNAPNDDAVVSYFGRQDSKGRCVAHYLFNRPQLISKIGSMLPWRLKDKNGQTPLFAMSRSYDHENYSWMVYNALEATKKNQGDDPVLHLDDHIDGKGNTLLHTINDPQVTSTVLKTCDSDVNAANDKRFTPLMVASKYGRVDQVRALFADPRVDFFAKDLRGLTAVELAKDDDVRNRIDDLALLSSSPGADGRTTTIVRSFFVEDATMRLVLKSGAPSENDTITVTTCRRSVSDFQSLAQCLALEHPASWLPNIANLPSPFLIPSKPARALLRDIQFRLDAFLKILLTHPTFATHELVWEFFLVPDIDMTMIAERSNRKAETRAENVKDEYDAIAMPDVRDVELFVAHARDQVRGIHHATRSLLRRTTALRTGLADLASAHTLASSALATITTSDFLPASHLKAFERLSHTLTQTDYSPPTHLFYSLAAHTATTAALLDALARPSALIGQMQTAARAIEKQRGSLSRSARFPFAPKSGIPLFEETRRALVEESERKEREKREELKALGSELRYMQSTVASELSGWQGEREKVVRGLLREFVGRVVVVERDRLEGMRRAVRGLGLGLGSKVRERRGPEGVAVGKGKMRV</sequence>
<gene>
    <name evidence="5" type="ORF">EV356DRAFT_446036</name>
</gene>
<dbReference type="GO" id="GO:0030133">
    <property type="term" value="C:transport vesicle"/>
    <property type="evidence" value="ECO:0007669"/>
    <property type="project" value="TreeGrafter"/>
</dbReference>
<keyword evidence="6" id="KW-1185">Reference proteome</keyword>
<dbReference type="InterPro" id="IPR002110">
    <property type="entry name" value="Ankyrin_rpt"/>
</dbReference>
<dbReference type="PANTHER" id="PTHR24170">
    <property type="entry name" value="ANKYRIN REPEAT DOMAIN-CONTAINING PROTEIN 27"/>
    <property type="match status" value="1"/>
</dbReference>
<evidence type="ECO:0000313" key="5">
    <source>
        <dbReference type="EMBL" id="KAF2234924.1"/>
    </source>
</evidence>
<dbReference type="CDD" id="cd06093">
    <property type="entry name" value="PX_domain"/>
    <property type="match status" value="1"/>
</dbReference>
<name>A0A6A6H9W1_VIRVR</name>